<feature type="compositionally biased region" description="Polar residues" evidence="1">
    <location>
        <begin position="136"/>
        <end position="146"/>
    </location>
</feature>
<evidence type="ECO:0000313" key="3">
    <source>
        <dbReference type="Proteomes" id="UP000828390"/>
    </source>
</evidence>
<keyword evidence="3" id="KW-1185">Reference proteome</keyword>
<evidence type="ECO:0000313" key="2">
    <source>
        <dbReference type="EMBL" id="KAH3703121.1"/>
    </source>
</evidence>
<dbReference type="AlphaFoldDB" id="A0A9D3YRA1"/>
<dbReference type="Proteomes" id="UP000828390">
    <property type="component" value="Unassembled WGS sequence"/>
</dbReference>
<sequence length="157" mass="18662">MLARMPSTHHLRTTVTMTSLDVTRREAQKMLHRQHDQYRDRPLPPVIKSRRRFNTGQGRSDIALLSDWEKLYQIRYPDQERELINPEPPEPEDKPVDELCREISKQGTVGRQLAMRLQLYSKTTPVKRRTVRFSTPTEMNDSSNHIYNRRPNSMEMF</sequence>
<reference evidence="2" key="2">
    <citation type="submission" date="2020-11" db="EMBL/GenBank/DDBJ databases">
        <authorList>
            <person name="McCartney M.A."/>
            <person name="Auch B."/>
            <person name="Kono T."/>
            <person name="Mallez S."/>
            <person name="Becker A."/>
            <person name="Gohl D.M."/>
            <person name="Silverstein K.A.T."/>
            <person name="Koren S."/>
            <person name="Bechman K.B."/>
            <person name="Herman A."/>
            <person name="Abrahante J.E."/>
            <person name="Garbe J."/>
        </authorList>
    </citation>
    <scope>NUCLEOTIDE SEQUENCE</scope>
    <source>
        <strain evidence="2">Duluth1</strain>
        <tissue evidence="2">Whole animal</tissue>
    </source>
</reference>
<proteinExistence type="predicted"/>
<evidence type="ECO:0000256" key="1">
    <source>
        <dbReference type="SAM" id="MobiDB-lite"/>
    </source>
</evidence>
<protein>
    <submittedName>
        <fullName evidence="2">Uncharacterized protein</fullName>
    </submittedName>
</protein>
<comment type="caution">
    <text evidence="2">The sequence shown here is derived from an EMBL/GenBank/DDBJ whole genome shotgun (WGS) entry which is preliminary data.</text>
</comment>
<reference evidence="2" key="1">
    <citation type="journal article" date="2019" name="bioRxiv">
        <title>The Genome of the Zebra Mussel, Dreissena polymorpha: A Resource for Invasive Species Research.</title>
        <authorList>
            <person name="McCartney M.A."/>
            <person name="Auch B."/>
            <person name="Kono T."/>
            <person name="Mallez S."/>
            <person name="Zhang Y."/>
            <person name="Obille A."/>
            <person name="Becker A."/>
            <person name="Abrahante J.E."/>
            <person name="Garbe J."/>
            <person name="Badalamenti J.P."/>
            <person name="Herman A."/>
            <person name="Mangelson H."/>
            <person name="Liachko I."/>
            <person name="Sullivan S."/>
            <person name="Sone E.D."/>
            <person name="Koren S."/>
            <person name="Silverstein K.A.T."/>
            <person name="Beckman K.B."/>
            <person name="Gohl D.M."/>
        </authorList>
    </citation>
    <scope>NUCLEOTIDE SEQUENCE</scope>
    <source>
        <strain evidence="2">Duluth1</strain>
        <tissue evidence="2">Whole animal</tissue>
    </source>
</reference>
<organism evidence="2 3">
    <name type="scientific">Dreissena polymorpha</name>
    <name type="common">Zebra mussel</name>
    <name type="synonym">Mytilus polymorpha</name>
    <dbReference type="NCBI Taxonomy" id="45954"/>
    <lineage>
        <taxon>Eukaryota</taxon>
        <taxon>Metazoa</taxon>
        <taxon>Spiralia</taxon>
        <taxon>Lophotrochozoa</taxon>
        <taxon>Mollusca</taxon>
        <taxon>Bivalvia</taxon>
        <taxon>Autobranchia</taxon>
        <taxon>Heteroconchia</taxon>
        <taxon>Euheterodonta</taxon>
        <taxon>Imparidentia</taxon>
        <taxon>Neoheterodontei</taxon>
        <taxon>Myida</taxon>
        <taxon>Dreissenoidea</taxon>
        <taxon>Dreissenidae</taxon>
        <taxon>Dreissena</taxon>
    </lineage>
</organism>
<accession>A0A9D3YRA1</accession>
<gene>
    <name evidence="2" type="ORF">DPMN_078150</name>
</gene>
<dbReference type="EMBL" id="JAIWYP010000015">
    <property type="protein sequence ID" value="KAH3703121.1"/>
    <property type="molecule type" value="Genomic_DNA"/>
</dbReference>
<feature type="region of interest" description="Disordered" evidence="1">
    <location>
        <begin position="136"/>
        <end position="157"/>
    </location>
</feature>
<name>A0A9D3YRA1_DREPO</name>